<dbReference type="RefSeq" id="WP_374833074.1">
    <property type="nucleotide sequence ID" value="NZ_JBHEEZ010000020.1"/>
</dbReference>
<dbReference type="Gene3D" id="1.10.3790.10">
    <property type="entry name" value="NinB"/>
    <property type="match status" value="1"/>
</dbReference>
<dbReference type="SUPFAM" id="SSF103370">
    <property type="entry name" value="NinB"/>
    <property type="match status" value="1"/>
</dbReference>
<gene>
    <name evidence="1" type="ORF">ACFO1V_02985</name>
</gene>
<protein>
    <submittedName>
        <fullName evidence="1">Recombination protein NinB</fullName>
    </submittedName>
</protein>
<sequence>MAQTVILRGDSQRAFAKALIDRAPVDAVVTIKQASRTTEQNAKMWAMLSDVARAKPEGRHWTAETWKCAFMHYLGHQVQFCMGLDGASPFPIGFHSSRLTKAQMADLITCIQEYGDRHGVKWIDEPKHWVHAA</sequence>
<dbReference type="InterPro" id="IPR008711">
    <property type="entry name" value="Recombinase_NinB"/>
</dbReference>
<evidence type="ECO:0000313" key="2">
    <source>
        <dbReference type="Proteomes" id="UP001596042"/>
    </source>
</evidence>
<organism evidence="1 2">
    <name type="scientific">Daeguia caeni</name>
    <dbReference type="NCBI Taxonomy" id="439612"/>
    <lineage>
        <taxon>Bacteria</taxon>
        <taxon>Pseudomonadati</taxon>
        <taxon>Pseudomonadota</taxon>
        <taxon>Alphaproteobacteria</taxon>
        <taxon>Hyphomicrobiales</taxon>
        <taxon>Brucellaceae</taxon>
        <taxon>Daeguia</taxon>
    </lineage>
</organism>
<dbReference type="InterPro" id="IPR036619">
    <property type="entry name" value="NinB_sf"/>
</dbReference>
<dbReference type="Pfam" id="PF05772">
    <property type="entry name" value="NinB"/>
    <property type="match status" value="1"/>
</dbReference>
<name>A0ABV9H4D0_9HYPH</name>
<proteinExistence type="predicted"/>
<reference evidence="2" key="1">
    <citation type="journal article" date="2019" name="Int. J. Syst. Evol. Microbiol.">
        <title>The Global Catalogue of Microorganisms (GCM) 10K type strain sequencing project: providing services to taxonomists for standard genome sequencing and annotation.</title>
        <authorList>
            <consortium name="The Broad Institute Genomics Platform"/>
            <consortium name="The Broad Institute Genome Sequencing Center for Infectious Disease"/>
            <person name="Wu L."/>
            <person name="Ma J."/>
        </authorList>
    </citation>
    <scope>NUCLEOTIDE SEQUENCE [LARGE SCALE GENOMIC DNA]</scope>
    <source>
        <strain evidence="2">CGMCC 1.15731</strain>
    </source>
</reference>
<evidence type="ECO:0000313" key="1">
    <source>
        <dbReference type="EMBL" id="MFC4624199.1"/>
    </source>
</evidence>
<dbReference type="Proteomes" id="UP001596042">
    <property type="component" value="Unassembled WGS sequence"/>
</dbReference>
<dbReference type="EMBL" id="JBHSEL010000031">
    <property type="protein sequence ID" value="MFC4624199.1"/>
    <property type="molecule type" value="Genomic_DNA"/>
</dbReference>
<keyword evidence="2" id="KW-1185">Reference proteome</keyword>
<comment type="caution">
    <text evidence="1">The sequence shown here is derived from an EMBL/GenBank/DDBJ whole genome shotgun (WGS) entry which is preliminary data.</text>
</comment>
<accession>A0ABV9H4D0</accession>